<evidence type="ECO:0000256" key="2">
    <source>
        <dbReference type="ARBA" id="ARBA00007299"/>
    </source>
</evidence>
<dbReference type="AlphaFoldDB" id="A0A8H4VAG4"/>
<feature type="region of interest" description="Disordered" evidence="7">
    <location>
        <begin position="1"/>
        <end position="97"/>
    </location>
</feature>
<comment type="subcellular location">
    <subcellularLocation>
        <location evidence="1 6">Nucleus</location>
    </subcellularLocation>
</comment>
<accession>A0A8H4VAG4</accession>
<dbReference type="Pfam" id="PF22062">
    <property type="entry name" value="OB_DPOA2"/>
    <property type="match status" value="1"/>
</dbReference>
<dbReference type="EMBL" id="JAACLJ010000012">
    <property type="protein sequence ID" value="KAF4580298.1"/>
    <property type="molecule type" value="Genomic_DNA"/>
</dbReference>
<feature type="compositionally biased region" description="Polar residues" evidence="7">
    <location>
        <begin position="71"/>
        <end position="85"/>
    </location>
</feature>
<feature type="compositionally biased region" description="Polar residues" evidence="7">
    <location>
        <begin position="16"/>
        <end position="25"/>
    </location>
</feature>
<evidence type="ECO:0000259" key="9">
    <source>
        <dbReference type="Pfam" id="PF22062"/>
    </source>
</evidence>
<evidence type="ECO:0000256" key="7">
    <source>
        <dbReference type="SAM" id="MobiDB-lite"/>
    </source>
</evidence>
<keyword evidence="11" id="KW-1185">Reference proteome</keyword>
<dbReference type="OrthoDB" id="336885at2759"/>
<dbReference type="GO" id="GO:0005658">
    <property type="term" value="C:alpha DNA polymerase:primase complex"/>
    <property type="evidence" value="ECO:0007669"/>
    <property type="project" value="TreeGrafter"/>
</dbReference>
<dbReference type="PANTHER" id="PTHR23061">
    <property type="entry name" value="DNA POLYMERASE 2 ALPHA 70 KDA SUBUNIT"/>
    <property type="match status" value="1"/>
</dbReference>
<feature type="domain" description="DNA polymerase alpha subunit B OB" evidence="9">
    <location>
        <begin position="267"/>
        <end position="376"/>
    </location>
</feature>
<gene>
    <name evidence="10" type="ORF">GQ602_007449</name>
</gene>
<dbReference type="Pfam" id="PF04042">
    <property type="entry name" value="DNA_pol_E_B"/>
    <property type="match status" value="1"/>
</dbReference>
<sequence>MTRSPKPLTRRLGASSAATRLELQSFTRFPRRTRTRCFDDSPLNPDPSAERTRPTQGRPFVIKIPPGGGTPQWQKQTSRPSSRRGSQPAKARAGRGVGATIRDATVRTIGRGSGLQVESFCLRREHDARLVTVAAVRDLKRGIQEELERERHEALVKSERKMKRVAGAGGRLVLLMLWACWIRFAGDAGVKSRQVASSPVGGWGGSSSFGDRAKSGGGIIEVLNDHLDAAKGPPSPDYSEARIKLTAASDQKKMAYKPLAMKLSEASEILDDRIDDFASLVQHHHALDDSALGNAAAQGTTEIVAVGRVASDAVVDDGRLNAASLVLETSRRTGMGFRVALNMDAIPCWSVFPGQIVALKGRNASGHEFVVSEVLDIPLLPGAASSASALVAARERLRGGKDDVMDPAPLSIVFASGPYTADDNLDYEPLHALCSRAADGGVDALVLTGPFLDVDHPLVATGDFDLPEGVDPDTASLTTVFRCFVAPALVRLASSRPQLSVVLVPSVRDVLAKHVSWPQDAFPRRELGLPRTVRIVTNPMTLSLNEMLLAVSSQDVLYQLRRQELSRAAHRVILWGGFVDIWLSRALLSVVSAGREGVLPKCGVEGGLPTGSVLDVGYIKLGEMVNVRPDVMLVPSVLPPFVKVSFHLSR</sequence>
<evidence type="ECO:0000256" key="3">
    <source>
        <dbReference type="ARBA" id="ARBA00018596"/>
    </source>
</evidence>
<protein>
    <recommendedName>
        <fullName evidence="3 6">DNA polymerase alpha subunit B</fullName>
    </recommendedName>
</protein>
<dbReference type="PANTHER" id="PTHR23061:SF12">
    <property type="entry name" value="DNA POLYMERASE ALPHA SUBUNIT B"/>
    <property type="match status" value="1"/>
</dbReference>
<evidence type="ECO:0000256" key="6">
    <source>
        <dbReference type="PIRNR" id="PIRNR018300"/>
    </source>
</evidence>
<dbReference type="InterPro" id="IPR054300">
    <property type="entry name" value="OB_DPOA2"/>
</dbReference>
<comment type="caution">
    <text evidence="10">The sequence shown here is derived from an EMBL/GenBank/DDBJ whole genome shotgun (WGS) entry which is preliminary data.</text>
</comment>
<dbReference type="InterPro" id="IPR016722">
    <property type="entry name" value="DNA_pol_alpha_bsu"/>
</dbReference>
<evidence type="ECO:0000259" key="8">
    <source>
        <dbReference type="Pfam" id="PF04042"/>
    </source>
</evidence>
<dbReference type="GO" id="GO:0003677">
    <property type="term" value="F:DNA binding"/>
    <property type="evidence" value="ECO:0007669"/>
    <property type="project" value="InterPro"/>
</dbReference>
<evidence type="ECO:0000256" key="1">
    <source>
        <dbReference type="ARBA" id="ARBA00004123"/>
    </source>
</evidence>
<proteinExistence type="inferred from homology"/>
<dbReference type="FunFam" id="3.60.21.60:FF:000005">
    <property type="entry name" value="DNA polymerase alpha subunit B"/>
    <property type="match status" value="1"/>
</dbReference>
<reference evidence="10 11" key="1">
    <citation type="journal article" date="2020" name="G3 (Bethesda)">
        <title>Genetic Underpinnings of Host Manipulation by Ophiocordyceps as Revealed by Comparative Transcriptomics.</title>
        <authorList>
            <person name="Will I."/>
            <person name="Das B."/>
            <person name="Trinh T."/>
            <person name="Brachmann A."/>
            <person name="Ohm R.A."/>
            <person name="de Bekker C."/>
        </authorList>
    </citation>
    <scope>NUCLEOTIDE SEQUENCE [LARGE SCALE GENOMIC DNA]</scope>
    <source>
        <strain evidence="10 11">EC05</strain>
    </source>
</reference>
<name>A0A8H4VAG4_9HYPO</name>
<evidence type="ECO:0000313" key="11">
    <source>
        <dbReference type="Proteomes" id="UP000562929"/>
    </source>
</evidence>
<comment type="similarity">
    <text evidence="2 6">Belongs to the DNA polymerase alpha subunit B family.</text>
</comment>
<keyword evidence="4 6" id="KW-0235">DNA replication</keyword>
<evidence type="ECO:0000256" key="5">
    <source>
        <dbReference type="ARBA" id="ARBA00023242"/>
    </source>
</evidence>
<comment type="function">
    <text evidence="6">Accessory subunit of the DNA polymerase alpha complex (also known as the alpha DNA polymerase-primase complex) which plays an essential role in the initiation of DNA synthesis.</text>
</comment>
<feature type="domain" description="DNA polymerase alpha/delta/epsilon subunit B" evidence="8">
    <location>
        <begin position="412"/>
        <end position="643"/>
    </location>
</feature>
<dbReference type="GO" id="GO:0006270">
    <property type="term" value="P:DNA replication initiation"/>
    <property type="evidence" value="ECO:0007669"/>
    <property type="project" value="TreeGrafter"/>
</dbReference>
<dbReference type="PIRSF" id="PIRSF018300">
    <property type="entry name" value="DNA_pol_alph_2"/>
    <property type="match status" value="1"/>
</dbReference>
<dbReference type="Gene3D" id="3.60.21.60">
    <property type="match status" value="1"/>
</dbReference>
<evidence type="ECO:0000313" key="10">
    <source>
        <dbReference type="EMBL" id="KAF4580298.1"/>
    </source>
</evidence>
<keyword evidence="5 6" id="KW-0539">Nucleus</keyword>
<dbReference type="Proteomes" id="UP000562929">
    <property type="component" value="Unassembled WGS sequence"/>
</dbReference>
<dbReference type="InterPro" id="IPR007185">
    <property type="entry name" value="DNA_pol_a/d/e_bsu"/>
</dbReference>
<organism evidence="10 11">
    <name type="scientific">Ophiocordyceps camponoti-floridani</name>
    <dbReference type="NCBI Taxonomy" id="2030778"/>
    <lineage>
        <taxon>Eukaryota</taxon>
        <taxon>Fungi</taxon>
        <taxon>Dikarya</taxon>
        <taxon>Ascomycota</taxon>
        <taxon>Pezizomycotina</taxon>
        <taxon>Sordariomycetes</taxon>
        <taxon>Hypocreomycetidae</taxon>
        <taxon>Hypocreales</taxon>
        <taxon>Ophiocordycipitaceae</taxon>
        <taxon>Ophiocordyceps</taxon>
    </lineage>
</organism>
<evidence type="ECO:0000256" key="4">
    <source>
        <dbReference type="ARBA" id="ARBA00022705"/>
    </source>
</evidence>